<dbReference type="InterPro" id="IPR003661">
    <property type="entry name" value="HisK_dim/P_dom"/>
</dbReference>
<feature type="domain" description="Histidine kinase" evidence="14">
    <location>
        <begin position="248"/>
        <end position="466"/>
    </location>
</feature>
<dbReference type="SUPFAM" id="SSF55874">
    <property type="entry name" value="ATPase domain of HSP90 chaperone/DNA topoisomerase II/histidine kinase"/>
    <property type="match status" value="1"/>
</dbReference>
<organism evidence="15 16">
    <name type="scientific">Massilia phyllostachyos</name>
    <dbReference type="NCBI Taxonomy" id="2898585"/>
    <lineage>
        <taxon>Bacteria</taxon>
        <taxon>Pseudomonadati</taxon>
        <taxon>Pseudomonadota</taxon>
        <taxon>Betaproteobacteria</taxon>
        <taxon>Burkholderiales</taxon>
        <taxon>Oxalobacteraceae</taxon>
        <taxon>Telluria group</taxon>
        <taxon>Massilia</taxon>
    </lineage>
</organism>
<evidence type="ECO:0000256" key="8">
    <source>
        <dbReference type="ARBA" id="ARBA00022777"/>
    </source>
</evidence>
<evidence type="ECO:0000256" key="12">
    <source>
        <dbReference type="ARBA" id="ARBA00023136"/>
    </source>
</evidence>
<dbReference type="PANTHER" id="PTHR45436:SF14">
    <property type="entry name" value="SENSOR PROTEIN QSEC"/>
    <property type="match status" value="1"/>
</dbReference>
<evidence type="ECO:0000259" key="14">
    <source>
        <dbReference type="PROSITE" id="PS50109"/>
    </source>
</evidence>
<keyword evidence="12 13" id="KW-0472">Membrane</keyword>
<dbReference type="SMART" id="SM00387">
    <property type="entry name" value="HATPase_c"/>
    <property type="match status" value="1"/>
</dbReference>
<dbReference type="InterPro" id="IPR036097">
    <property type="entry name" value="HisK_dim/P_sf"/>
</dbReference>
<dbReference type="Proteomes" id="UP001179361">
    <property type="component" value="Unassembled WGS sequence"/>
</dbReference>
<protein>
    <recommendedName>
        <fullName evidence="3">histidine kinase</fullName>
        <ecNumber evidence="3">2.7.13.3</ecNumber>
    </recommendedName>
</protein>
<keyword evidence="8" id="KW-0418">Kinase</keyword>
<dbReference type="InterPro" id="IPR004358">
    <property type="entry name" value="Sig_transdc_His_kin-like_C"/>
</dbReference>
<evidence type="ECO:0000256" key="7">
    <source>
        <dbReference type="ARBA" id="ARBA00022741"/>
    </source>
</evidence>
<keyword evidence="7" id="KW-0547">Nucleotide-binding</keyword>
<evidence type="ECO:0000256" key="13">
    <source>
        <dbReference type="SAM" id="Phobius"/>
    </source>
</evidence>
<dbReference type="SMART" id="SM00388">
    <property type="entry name" value="HisKA"/>
    <property type="match status" value="1"/>
</dbReference>
<dbReference type="InterPro" id="IPR003594">
    <property type="entry name" value="HATPase_dom"/>
</dbReference>
<dbReference type="EMBL" id="JAJNOC010000001">
    <property type="protein sequence ID" value="MCD2515797.1"/>
    <property type="molecule type" value="Genomic_DNA"/>
</dbReference>
<dbReference type="Pfam" id="PF00512">
    <property type="entry name" value="HisKA"/>
    <property type="match status" value="1"/>
</dbReference>
<dbReference type="PRINTS" id="PR00344">
    <property type="entry name" value="BCTRLSENSOR"/>
</dbReference>
<keyword evidence="9 15" id="KW-0067">ATP-binding</keyword>
<comment type="caution">
    <text evidence="15">The sequence shown here is derived from an EMBL/GenBank/DDBJ whole genome shotgun (WGS) entry which is preliminary data.</text>
</comment>
<evidence type="ECO:0000256" key="3">
    <source>
        <dbReference type="ARBA" id="ARBA00012438"/>
    </source>
</evidence>
<gene>
    <name evidence="15" type="ORF">LQ564_05650</name>
</gene>
<evidence type="ECO:0000256" key="10">
    <source>
        <dbReference type="ARBA" id="ARBA00022989"/>
    </source>
</evidence>
<dbReference type="CDD" id="cd00082">
    <property type="entry name" value="HisKA"/>
    <property type="match status" value="1"/>
</dbReference>
<comment type="subcellular location">
    <subcellularLocation>
        <location evidence="2">Membrane</location>
        <topology evidence="2">Multi-pass membrane protein</topology>
    </subcellularLocation>
</comment>
<evidence type="ECO:0000256" key="9">
    <source>
        <dbReference type="ARBA" id="ARBA00022840"/>
    </source>
</evidence>
<dbReference type="Pfam" id="PF02518">
    <property type="entry name" value="HATPase_c"/>
    <property type="match status" value="1"/>
</dbReference>
<dbReference type="SUPFAM" id="SSF47384">
    <property type="entry name" value="Homodimeric domain of signal transducing histidine kinase"/>
    <property type="match status" value="1"/>
</dbReference>
<name>A0ABS8Q402_9BURK</name>
<keyword evidence="10 13" id="KW-1133">Transmembrane helix</keyword>
<dbReference type="RefSeq" id="WP_231057094.1">
    <property type="nucleotide sequence ID" value="NZ_JAJNOC010000001.1"/>
</dbReference>
<dbReference type="InterPro" id="IPR036890">
    <property type="entry name" value="HATPase_C_sf"/>
</dbReference>
<dbReference type="InterPro" id="IPR050428">
    <property type="entry name" value="TCS_sensor_his_kinase"/>
</dbReference>
<accession>A0ABS8Q402</accession>
<evidence type="ECO:0000313" key="16">
    <source>
        <dbReference type="Proteomes" id="UP001179361"/>
    </source>
</evidence>
<proteinExistence type="predicted"/>
<comment type="catalytic activity">
    <reaction evidence="1">
        <text>ATP + protein L-histidine = ADP + protein N-phospho-L-histidine.</text>
        <dbReference type="EC" id="2.7.13.3"/>
    </reaction>
</comment>
<sequence>MNFRPRVTHSLRGRLLWYLLAAITLAALAQASIAYRTALHDADQIFDYHMQQMALSLRSGTPLSNTEAQERIAAQAAENPTPGAEAGAEGGANSDDMVVQMWSPDGVQVFHSVSRAKLPQRAVLGFSNVKSNGTTYRVFSIQTANQTVQVAQDLAVRRNMAGNLALRILGPIAVMMPILMLVVWWVVSGSLEPVARLRSQVASRPADDLSPVSDTGLPDEVRPLVQELNLLFGRVKTAFEAQQTFVADAAHELRTPLAALRLQAQSLERAESLEARKLAVSRLTAGIDRATRLVEQLLVLARQEATAAGGAVTSPVELSDLARRTVADLAGVAAAKGVDVGIQQADPASVEGQPDALQILLRNLVDNAIKYTPGGGTADISVKSDVVEGAARVSVTVEDSGPGIPPDERERVFDRFYRVAGSEAAGSGLGLAIIKAIAERHGATLALGQSERLGGLAATVTFPVPVTA</sequence>
<keyword evidence="11" id="KW-0902">Two-component regulatory system</keyword>
<dbReference type="Gene3D" id="1.10.287.130">
    <property type="match status" value="1"/>
</dbReference>
<evidence type="ECO:0000256" key="11">
    <source>
        <dbReference type="ARBA" id="ARBA00023012"/>
    </source>
</evidence>
<dbReference type="PANTHER" id="PTHR45436">
    <property type="entry name" value="SENSOR HISTIDINE KINASE YKOH"/>
    <property type="match status" value="1"/>
</dbReference>
<evidence type="ECO:0000313" key="15">
    <source>
        <dbReference type="EMBL" id="MCD2515797.1"/>
    </source>
</evidence>
<keyword evidence="16" id="KW-1185">Reference proteome</keyword>
<keyword evidence="6 13" id="KW-0812">Transmembrane</keyword>
<dbReference type="EC" id="2.7.13.3" evidence="3"/>
<evidence type="ECO:0000256" key="1">
    <source>
        <dbReference type="ARBA" id="ARBA00000085"/>
    </source>
</evidence>
<dbReference type="Gene3D" id="3.30.565.10">
    <property type="entry name" value="Histidine kinase-like ATPase, C-terminal domain"/>
    <property type="match status" value="1"/>
</dbReference>
<keyword evidence="5" id="KW-0808">Transferase</keyword>
<evidence type="ECO:0000256" key="6">
    <source>
        <dbReference type="ARBA" id="ARBA00022692"/>
    </source>
</evidence>
<dbReference type="InterPro" id="IPR013727">
    <property type="entry name" value="2CSK_N"/>
</dbReference>
<dbReference type="PROSITE" id="PS50109">
    <property type="entry name" value="HIS_KIN"/>
    <property type="match status" value="1"/>
</dbReference>
<feature type="transmembrane region" description="Helical" evidence="13">
    <location>
        <begin position="164"/>
        <end position="187"/>
    </location>
</feature>
<dbReference type="Pfam" id="PF08521">
    <property type="entry name" value="2CSK_N"/>
    <property type="match status" value="1"/>
</dbReference>
<reference evidence="15" key="1">
    <citation type="submission" date="2021-11" db="EMBL/GenBank/DDBJ databases">
        <title>The complete genome of Massilia sp sp. G4R7.</title>
        <authorList>
            <person name="Liu L."/>
            <person name="Yue J."/>
            <person name="Yuan J."/>
            <person name="Yang F."/>
            <person name="Li L."/>
        </authorList>
    </citation>
    <scope>NUCLEOTIDE SEQUENCE</scope>
    <source>
        <strain evidence="15">G4R7</strain>
    </source>
</reference>
<dbReference type="GO" id="GO:0005524">
    <property type="term" value="F:ATP binding"/>
    <property type="evidence" value="ECO:0007669"/>
    <property type="project" value="UniProtKB-KW"/>
</dbReference>
<dbReference type="InterPro" id="IPR005467">
    <property type="entry name" value="His_kinase_dom"/>
</dbReference>
<evidence type="ECO:0000256" key="4">
    <source>
        <dbReference type="ARBA" id="ARBA00022553"/>
    </source>
</evidence>
<keyword evidence="4" id="KW-0597">Phosphoprotein</keyword>
<evidence type="ECO:0000256" key="2">
    <source>
        <dbReference type="ARBA" id="ARBA00004141"/>
    </source>
</evidence>
<evidence type="ECO:0000256" key="5">
    <source>
        <dbReference type="ARBA" id="ARBA00022679"/>
    </source>
</evidence>